<name>A0A7V7G071_9GAMM</name>
<reference evidence="1 2" key="1">
    <citation type="submission" date="2019-08" db="EMBL/GenBank/DDBJ databases">
        <title>Bioinformatics analysis of the strain L3 and L5.</title>
        <authorList>
            <person name="Li X."/>
        </authorList>
    </citation>
    <scope>NUCLEOTIDE SEQUENCE [LARGE SCALE GENOMIC DNA]</scope>
    <source>
        <strain evidence="1 2">L5</strain>
    </source>
</reference>
<dbReference type="Proteomes" id="UP000486760">
    <property type="component" value="Unassembled WGS sequence"/>
</dbReference>
<dbReference type="InterPro" id="IPR035959">
    <property type="entry name" value="RutC-like_sf"/>
</dbReference>
<dbReference type="InterPro" id="IPR035709">
    <property type="entry name" value="YoaB-like"/>
</dbReference>
<sequence>MTIVRHDTKARMSRAVIHNGIAYLCGQVAGPEARQGDITEQTESMLARVDALLAEVGSDREHLLTATIYLKDGHDFAAMNAVWDSWVPTGHAPARTCVCAPMPADELKVEITVTAAVTVGDTPPTERP</sequence>
<accession>A0A7V7G071</accession>
<dbReference type="Gene3D" id="3.30.1330.40">
    <property type="entry name" value="RutC-like"/>
    <property type="match status" value="1"/>
</dbReference>
<proteinExistence type="predicted"/>
<dbReference type="PANTHER" id="PTHR47328:SF1">
    <property type="entry name" value="RUTC FAMILY PROTEIN YOAB"/>
    <property type="match status" value="1"/>
</dbReference>
<organism evidence="1 2">
    <name type="scientific">Billgrantia pellis</name>
    <dbReference type="NCBI Taxonomy" id="2606936"/>
    <lineage>
        <taxon>Bacteria</taxon>
        <taxon>Pseudomonadati</taxon>
        <taxon>Pseudomonadota</taxon>
        <taxon>Gammaproteobacteria</taxon>
        <taxon>Oceanospirillales</taxon>
        <taxon>Halomonadaceae</taxon>
        <taxon>Billgrantia</taxon>
    </lineage>
</organism>
<dbReference type="PANTHER" id="PTHR47328">
    <property type="match status" value="1"/>
</dbReference>
<dbReference type="EMBL" id="VTPY01000003">
    <property type="protein sequence ID" value="KAA0012716.1"/>
    <property type="molecule type" value="Genomic_DNA"/>
</dbReference>
<evidence type="ECO:0000313" key="2">
    <source>
        <dbReference type="Proteomes" id="UP000486760"/>
    </source>
</evidence>
<comment type="caution">
    <text evidence="1">The sequence shown here is derived from an EMBL/GenBank/DDBJ whole genome shotgun (WGS) entry which is preliminary data.</text>
</comment>
<dbReference type="AlphaFoldDB" id="A0A7V7G071"/>
<dbReference type="Pfam" id="PF01042">
    <property type="entry name" value="Ribonuc_L-PSP"/>
    <property type="match status" value="1"/>
</dbReference>
<dbReference type="RefSeq" id="WP_149327670.1">
    <property type="nucleotide sequence ID" value="NZ_VTPY01000003.1"/>
</dbReference>
<protein>
    <submittedName>
        <fullName evidence="1">RidA family protein</fullName>
    </submittedName>
</protein>
<dbReference type="InterPro" id="IPR006175">
    <property type="entry name" value="YjgF/YER057c/UK114"/>
</dbReference>
<keyword evidence="2" id="KW-1185">Reference proteome</keyword>
<dbReference type="CDD" id="cd06150">
    <property type="entry name" value="YjgF_YER057c_UK114_like_2"/>
    <property type="match status" value="1"/>
</dbReference>
<evidence type="ECO:0000313" key="1">
    <source>
        <dbReference type="EMBL" id="KAA0012716.1"/>
    </source>
</evidence>
<dbReference type="SUPFAM" id="SSF55298">
    <property type="entry name" value="YjgF-like"/>
    <property type="match status" value="1"/>
</dbReference>
<gene>
    <name evidence="1" type="ORF">F0A17_07170</name>
</gene>